<comment type="catalytic activity">
    <reaction evidence="12">
        <text>a (3S)-3-hydroxyacyl-CoA + NAD(+) = a 3-oxoacyl-CoA + NADH + H(+)</text>
        <dbReference type="Rhea" id="RHEA:22432"/>
        <dbReference type="ChEBI" id="CHEBI:15378"/>
        <dbReference type="ChEBI" id="CHEBI:57318"/>
        <dbReference type="ChEBI" id="CHEBI:57540"/>
        <dbReference type="ChEBI" id="CHEBI:57945"/>
        <dbReference type="ChEBI" id="CHEBI:90726"/>
        <dbReference type="EC" id="1.1.1.35"/>
    </reaction>
</comment>
<dbReference type="SUPFAM" id="SSF48179">
    <property type="entry name" value="6-phosphogluconate dehydrogenase C-terminal domain-like"/>
    <property type="match status" value="2"/>
</dbReference>
<dbReference type="Gene3D" id="3.40.50.720">
    <property type="entry name" value="NAD(P)-binding Rossmann-like Domain"/>
    <property type="match status" value="1"/>
</dbReference>
<feature type="domain" description="3-hydroxyacyl-CoA dehydrogenase C-terminal" evidence="14">
    <location>
        <begin position="481"/>
        <end position="574"/>
    </location>
</feature>
<feature type="domain" description="3-hydroxyacyl-CoA dehydrogenase C-terminal" evidence="14">
    <location>
        <begin position="609"/>
        <end position="698"/>
    </location>
</feature>
<dbReference type="PANTHER" id="PTHR23309">
    <property type="entry name" value="3-HYDROXYACYL-COA DEHYROGENASE"/>
    <property type="match status" value="1"/>
</dbReference>
<dbReference type="InterPro" id="IPR006108">
    <property type="entry name" value="3HC_DH_C"/>
</dbReference>
<dbReference type="Gene3D" id="3.90.226.10">
    <property type="entry name" value="2-enoyl-CoA Hydratase, Chain A, domain 1"/>
    <property type="match status" value="1"/>
</dbReference>
<gene>
    <name evidence="16" type="ORF">SBP02_13955</name>
</gene>
<keyword evidence="5" id="KW-0560">Oxidoreductase</keyword>
<evidence type="ECO:0000256" key="9">
    <source>
        <dbReference type="ARBA" id="ARBA00023235"/>
    </source>
</evidence>
<evidence type="ECO:0000313" key="17">
    <source>
        <dbReference type="Proteomes" id="UP001305928"/>
    </source>
</evidence>
<dbReference type="InterPro" id="IPR006176">
    <property type="entry name" value="3-OHacyl-CoA_DH_NAD-bd"/>
</dbReference>
<name>A0ABZ0PSV9_9PSED</name>
<evidence type="ECO:0000256" key="12">
    <source>
        <dbReference type="ARBA" id="ARBA00049556"/>
    </source>
</evidence>
<dbReference type="InterPro" id="IPR029045">
    <property type="entry name" value="ClpP/crotonase-like_dom_sf"/>
</dbReference>
<dbReference type="SUPFAM" id="SSF52096">
    <property type="entry name" value="ClpP/crotonase"/>
    <property type="match status" value="1"/>
</dbReference>
<evidence type="ECO:0000256" key="11">
    <source>
        <dbReference type="ARBA" id="ARBA00023268"/>
    </source>
</evidence>
<evidence type="ECO:0000256" key="7">
    <source>
        <dbReference type="ARBA" id="ARBA00023098"/>
    </source>
</evidence>
<reference evidence="16 17" key="1">
    <citation type="submission" date="2023-11" db="EMBL/GenBank/DDBJ databases">
        <title>Complete genome of Pseudomonas benzenivorans BA3361.</title>
        <authorList>
            <person name="Shin S.Y."/>
            <person name="Song J."/>
            <person name="Kang H."/>
        </authorList>
    </citation>
    <scope>NUCLEOTIDE SEQUENCE [LARGE SCALE GENOMIC DNA]</scope>
    <source>
        <strain evidence="16 17">HNIBRBA3361</strain>
    </source>
</reference>
<keyword evidence="6" id="KW-0520">NAD</keyword>
<dbReference type="Pfam" id="PF00378">
    <property type="entry name" value="ECH_1"/>
    <property type="match status" value="1"/>
</dbReference>
<keyword evidence="17" id="KW-1185">Reference proteome</keyword>
<evidence type="ECO:0000259" key="14">
    <source>
        <dbReference type="Pfam" id="PF00725"/>
    </source>
</evidence>
<comment type="subcellular location">
    <subcellularLocation>
        <location evidence="1">Peroxisome</location>
    </subcellularLocation>
</comment>
<comment type="pathway">
    <text evidence="2">Lipid metabolism; fatty acid beta-oxidation.</text>
</comment>
<evidence type="ECO:0000256" key="3">
    <source>
        <dbReference type="ARBA" id="ARBA00022832"/>
    </source>
</evidence>
<dbReference type="Gene3D" id="1.10.1040.50">
    <property type="match status" value="1"/>
</dbReference>
<dbReference type="CDD" id="cd06558">
    <property type="entry name" value="crotonase-like"/>
    <property type="match status" value="1"/>
</dbReference>
<evidence type="ECO:0000256" key="2">
    <source>
        <dbReference type="ARBA" id="ARBA00005005"/>
    </source>
</evidence>
<evidence type="ECO:0000256" key="5">
    <source>
        <dbReference type="ARBA" id="ARBA00023002"/>
    </source>
</evidence>
<feature type="coiled-coil region" evidence="13">
    <location>
        <begin position="324"/>
        <end position="362"/>
    </location>
</feature>
<dbReference type="PANTHER" id="PTHR23309:SF51">
    <property type="entry name" value="3-HYDROXYACYL-COA DEHYDROGENASE-RELATED"/>
    <property type="match status" value="1"/>
</dbReference>
<evidence type="ECO:0000313" key="16">
    <source>
        <dbReference type="EMBL" id="WPC03881.1"/>
    </source>
</evidence>
<dbReference type="InterPro" id="IPR036291">
    <property type="entry name" value="NAD(P)-bd_dom_sf"/>
</dbReference>
<evidence type="ECO:0000256" key="1">
    <source>
        <dbReference type="ARBA" id="ARBA00004275"/>
    </source>
</evidence>
<dbReference type="EMBL" id="CP137892">
    <property type="protein sequence ID" value="WPC03881.1"/>
    <property type="molecule type" value="Genomic_DNA"/>
</dbReference>
<dbReference type="SUPFAM" id="SSF51735">
    <property type="entry name" value="NAD(P)-binding Rossmann-fold domains"/>
    <property type="match status" value="1"/>
</dbReference>
<keyword evidence="13" id="KW-0175">Coiled coil</keyword>
<keyword evidence="10" id="KW-0456">Lyase</keyword>
<keyword evidence="3" id="KW-0276">Fatty acid metabolism</keyword>
<keyword evidence="9" id="KW-0413">Isomerase</keyword>
<keyword evidence="4" id="KW-0442">Lipid degradation</keyword>
<dbReference type="RefSeq" id="WP_318642584.1">
    <property type="nucleotide sequence ID" value="NZ_CP137892.1"/>
</dbReference>
<sequence length="719" mass="78335">MSDLIHYRLDDGLALIGLDRAPVNALDQSMRAAISEACERAACDPRVQAIVLHGERGLFSAGADIREFGTDASFAEPDLPSTLVRLAEIHKPVVAAIGRLALGGGLELALACGYRIGEPGTRLGLAEISLGLLPGAGGTQRLPRLIGVESALNMILSGEQVDAQTARLLGILDRIAPSAEQLLEEAKAYAYELIGCCAPARPAEAWPEPAEGLPDDFLAHYRAEHEPRWKSRLAPRLVLSAMEAACLLPLEEGLAREMALFKRAEASRQSKALRHVFFAEREAARIPGIGEDIRLRRIAKVAIIGAGTMGGGIAMNFANAGIPVALLEREGEALERGLTQIRKNYEASLKRGKLTAEQMQQRMELLFGTLDYADLADADLVIEAVFEKMEIKQQVFRMLDKVCKPGAILASNTSSLDVDAIAAVVSRPQDVIGLHFFSPANVMRLLEVVRGQATAPDVLATTMAIARRIGKLPVISGVCFGFIGNRMLEPYAREAHRLVLEGATPAQVDAVLTGLDLNMGVFSMLDLAGIDVNFLIRSSNRAASAHDESYCRLGDELYAMGRYGQKSGRGFYLYQGRSRQEDDEVMALAERLAGELDVTRRAIGEQEIHDRCLFMLINEGIQLLDEGIALRASDIDLVWINGYGFPAHLGGPMHYAEHLGLDKILSGIQHYRRALGEYGEMWFRPAPLLERLVAAGRSRIERLPAQSAGANLKFLERVR</sequence>
<proteinExistence type="predicted"/>
<evidence type="ECO:0000256" key="6">
    <source>
        <dbReference type="ARBA" id="ARBA00023027"/>
    </source>
</evidence>
<keyword evidence="7" id="KW-0443">Lipid metabolism</keyword>
<dbReference type="InterPro" id="IPR001753">
    <property type="entry name" value="Enoyl-CoA_hydra/iso"/>
</dbReference>
<feature type="domain" description="3-hydroxyacyl-CoA dehydrogenase NAD binding" evidence="15">
    <location>
        <begin position="300"/>
        <end position="475"/>
    </location>
</feature>
<dbReference type="Proteomes" id="UP001305928">
    <property type="component" value="Chromosome"/>
</dbReference>
<accession>A0ABZ0PSV9</accession>
<protein>
    <submittedName>
        <fullName evidence="16">3-hydroxyacyl-CoA dehydrogenase NAD-binding domain-containing protein</fullName>
    </submittedName>
</protein>
<evidence type="ECO:0000256" key="13">
    <source>
        <dbReference type="SAM" id="Coils"/>
    </source>
</evidence>
<dbReference type="Pfam" id="PF02737">
    <property type="entry name" value="3HCDH_N"/>
    <property type="match status" value="1"/>
</dbReference>
<keyword evidence="11" id="KW-0511">Multifunctional enzyme</keyword>
<keyword evidence="8" id="KW-0576">Peroxisome</keyword>
<evidence type="ECO:0000256" key="10">
    <source>
        <dbReference type="ARBA" id="ARBA00023239"/>
    </source>
</evidence>
<evidence type="ECO:0000259" key="15">
    <source>
        <dbReference type="Pfam" id="PF02737"/>
    </source>
</evidence>
<evidence type="ECO:0000256" key="4">
    <source>
        <dbReference type="ARBA" id="ARBA00022963"/>
    </source>
</evidence>
<dbReference type="InterPro" id="IPR008927">
    <property type="entry name" value="6-PGluconate_DH-like_C_sf"/>
</dbReference>
<dbReference type="Pfam" id="PF00725">
    <property type="entry name" value="3HCDH"/>
    <property type="match status" value="2"/>
</dbReference>
<organism evidence="16 17">
    <name type="scientific">Pseudomonas benzenivorans</name>
    <dbReference type="NCBI Taxonomy" id="556533"/>
    <lineage>
        <taxon>Bacteria</taxon>
        <taxon>Pseudomonadati</taxon>
        <taxon>Pseudomonadota</taxon>
        <taxon>Gammaproteobacteria</taxon>
        <taxon>Pseudomonadales</taxon>
        <taxon>Pseudomonadaceae</taxon>
        <taxon>Pseudomonas</taxon>
    </lineage>
</organism>
<evidence type="ECO:0000256" key="8">
    <source>
        <dbReference type="ARBA" id="ARBA00023140"/>
    </source>
</evidence>